<dbReference type="EMBL" id="GBXM01012499">
    <property type="protein sequence ID" value="JAH96078.1"/>
    <property type="molecule type" value="Transcribed_RNA"/>
</dbReference>
<sequence>MLSVLFSRVYSSVHIFFQVCLTPDGAVGSQVHHYKATSCHHGRIQTRGCGGVL</sequence>
<reference evidence="1" key="2">
    <citation type="journal article" date="2015" name="Fish Shellfish Immunol.">
        <title>Early steps in the European eel (Anguilla anguilla)-Vibrio vulnificus interaction in the gills: Role of the RtxA13 toxin.</title>
        <authorList>
            <person name="Callol A."/>
            <person name="Pajuelo D."/>
            <person name="Ebbesson L."/>
            <person name="Teles M."/>
            <person name="MacKenzie S."/>
            <person name="Amaro C."/>
        </authorList>
    </citation>
    <scope>NUCLEOTIDE SEQUENCE</scope>
</reference>
<accession>A0A0E9X304</accession>
<protein>
    <submittedName>
        <fullName evidence="1">Uncharacterized protein</fullName>
    </submittedName>
</protein>
<name>A0A0E9X304_ANGAN</name>
<dbReference type="AlphaFoldDB" id="A0A0E9X304"/>
<proteinExistence type="predicted"/>
<evidence type="ECO:0000313" key="1">
    <source>
        <dbReference type="EMBL" id="JAH96078.1"/>
    </source>
</evidence>
<organism evidence="1">
    <name type="scientific">Anguilla anguilla</name>
    <name type="common">European freshwater eel</name>
    <name type="synonym">Muraena anguilla</name>
    <dbReference type="NCBI Taxonomy" id="7936"/>
    <lineage>
        <taxon>Eukaryota</taxon>
        <taxon>Metazoa</taxon>
        <taxon>Chordata</taxon>
        <taxon>Craniata</taxon>
        <taxon>Vertebrata</taxon>
        <taxon>Euteleostomi</taxon>
        <taxon>Actinopterygii</taxon>
        <taxon>Neopterygii</taxon>
        <taxon>Teleostei</taxon>
        <taxon>Anguilliformes</taxon>
        <taxon>Anguillidae</taxon>
        <taxon>Anguilla</taxon>
    </lineage>
</organism>
<reference evidence="1" key="1">
    <citation type="submission" date="2014-11" db="EMBL/GenBank/DDBJ databases">
        <authorList>
            <person name="Amaro Gonzalez C."/>
        </authorList>
    </citation>
    <scope>NUCLEOTIDE SEQUENCE</scope>
</reference>